<feature type="domain" description="Enolase N-terminal" evidence="15">
    <location>
        <begin position="3"/>
        <end position="124"/>
    </location>
</feature>
<evidence type="ECO:0000256" key="1">
    <source>
        <dbReference type="ARBA" id="ARBA00005031"/>
    </source>
</evidence>
<feature type="active site" description="Proton donor" evidence="9 10">
    <location>
        <position position="202"/>
    </location>
</feature>
<feature type="binding site" evidence="11">
    <location>
        <position position="276"/>
    </location>
    <ligand>
        <name>substrate</name>
    </ligand>
</feature>
<evidence type="ECO:0000259" key="15">
    <source>
        <dbReference type="SMART" id="SM01193"/>
    </source>
</evidence>
<feature type="domain" description="Enolase C-terminal TIM barrel" evidence="14">
    <location>
        <begin position="135"/>
        <end position="407"/>
    </location>
</feature>
<comment type="caution">
    <text evidence="16">The sequence shown here is derived from an EMBL/GenBank/DDBJ whole genome shotgun (WGS) entry which is preliminary data.</text>
</comment>
<dbReference type="UniPathway" id="UPA00109">
    <property type="reaction ID" value="UER00187"/>
</dbReference>
<evidence type="ECO:0000256" key="9">
    <source>
        <dbReference type="HAMAP-Rule" id="MF_00318"/>
    </source>
</evidence>
<dbReference type="InterPro" id="IPR029017">
    <property type="entry name" value="Enolase-like_N"/>
</dbReference>
<evidence type="ECO:0000256" key="12">
    <source>
        <dbReference type="PIRSR" id="PIRSR001400-3"/>
    </source>
</evidence>
<evidence type="ECO:0000256" key="3">
    <source>
        <dbReference type="ARBA" id="ARBA00012058"/>
    </source>
</evidence>
<dbReference type="SMART" id="SM01193">
    <property type="entry name" value="Enolase_N"/>
    <property type="match status" value="1"/>
</dbReference>
<dbReference type="PANTHER" id="PTHR11902">
    <property type="entry name" value="ENOLASE"/>
    <property type="match status" value="1"/>
</dbReference>
<dbReference type="Pfam" id="PF03952">
    <property type="entry name" value="Enolase_N"/>
    <property type="match status" value="1"/>
</dbReference>
<dbReference type="EMBL" id="LBWR01000002">
    <property type="protein sequence ID" value="KKR12371.1"/>
    <property type="molecule type" value="Genomic_DNA"/>
</dbReference>
<comment type="cofactor">
    <cofactor evidence="12">
        <name>Mg(2+)</name>
        <dbReference type="ChEBI" id="CHEBI:18420"/>
    </cofactor>
    <text evidence="12">Mg(2+) is required for catalysis and for stabilizing the dimer.</text>
</comment>
<feature type="binding site" evidence="9 12">
    <location>
        <position position="306"/>
    </location>
    <ligand>
        <name>Mg(2+)</name>
        <dbReference type="ChEBI" id="CHEBI:18420"/>
    </ligand>
</feature>
<keyword evidence="9 12" id="KW-0479">Metal-binding</keyword>
<dbReference type="SMART" id="SM01192">
    <property type="entry name" value="Enolase_C"/>
    <property type="match status" value="1"/>
</dbReference>
<dbReference type="Gene3D" id="3.30.390.10">
    <property type="entry name" value="Enolase-like, N-terminal domain"/>
    <property type="match status" value="1"/>
</dbReference>
<comment type="pathway">
    <text evidence="1 9">Carbohydrate degradation; glycolysis; pyruvate from D-glyceraldehyde 3-phosphate: step 4/5.</text>
</comment>
<dbReference type="Proteomes" id="UP000034665">
    <property type="component" value="Unassembled WGS sequence"/>
</dbReference>
<dbReference type="PIRSF" id="PIRSF001400">
    <property type="entry name" value="Enolase"/>
    <property type="match status" value="1"/>
</dbReference>
<dbReference type="Gene3D" id="3.20.20.120">
    <property type="entry name" value="Enolase-like C-terminal domain"/>
    <property type="match status" value="1"/>
</dbReference>
<evidence type="ECO:0000256" key="5">
    <source>
        <dbReference type="ARBA" id="ARBA00022525"/>
    </source>
</evidence>
<dbReference type="GO" id="GO:0005576">
    <property type="term" value="C:extracellular region"/>
    <property type="evidence" value="ECO:0007669"/>
    <property type="project" value="UniProtKB-SubCell"/>
</dbReference>
<evidence type="ECO:0000256" key="6">
    <source>
        <dbReference type="ARBA" id="ARBA00022842"/>
    </source>
</evidence>
<dbReference type="InterPro" id="IPR000941">
    <property type="entry name" value="Enolase"/>
</dbReference>
<reference evidence="16 17" key="1">
    <citation type="journal article" date="2015" name="Nature">
        <title>rRNA introns, odd ribosomes, and small enigmatic genomes across a large radiation of phyla.</title>
        <authorList>
            <person name="Brown C.T."/>
            <person name="Hug L.A."/>
            <person name="Thomas B.C."/>
            <person name="Sharon I."/>
            <person name="Castelle C.J."/>
            <person name="Singh A."/>
            <person name="Wilkins M.J."/>
            <person name="Williams K.H."/>
            <person name="Banfield J.F."/>
        </authorList>
    </citation>
    <scope>NUCLEOTIDE SEQUENCE [LARGE SCALE GENOMIC DNA]</scope>
</reference>
<dbReference type="Pfam" id="PF00113">
    <property type="entry name" value="Enolase_C"/>
    <property type="match status" value="1"/>
</dbReference>
<dbReference type="InterPro" id="IPR020810">
    <property type="entry name" value="Enolase_C"/>
</dbReference>
<comment type="function">
    <text evidence="9">Catalyzes the reversible conversion of 2-phosphoglycerate (2-PG) into phosphoenolpyruvate (PEP). It is essential for the degradation of carbohydrates via glycolysis.</text>
</comment>
<name>A0A0G0NHS0_9BACT</name>
<dbReference type="InterPro" id="IPR020809">
    <property type="entry name" value="Enolase_CS"/>
</dbReference>
<accession>A0A0G0NHS0</accession>
<feature type="binding site" evidence="9">
    <location>
        <position position="159"/>
    </location>
    <ligand>
        <name>(2R)-2-phosphoglycerate</name>
        <dbReference type="ChEBI" id="CHEBI:58289"/>
    </ligand>
</feature>
<dbReference type="STRING" id="1619013.UT41_C0002G0145"/>
<feature type="binding site" evidence="9">
    <location>
        <position position="360"/>
    </location>
    <ligand>
        <name>(2R)-2-phosphoglycerate</name>
        <dbReference type="ChEBI" id="CHEBI:58289"/>
    </ligand>
</feature>
<feature type="binding site" evidence="11">
    <location>
        <position position="382"/>
    </location>
    <ligand>
        <name>substrate</name>
    </ligand>
</feature>
<dbReference type="PRINTS" id="PR00148">
    <property type="entry name" value="ENOLASE"/>
</dbReference>
<gene>
    <name evidence="9" type="primary">eno</name>
    <name evidence="16" type="ORF">UT41_C0002G0145</name>
</gene>
<feature type="binding site" evidence="9 12">
    <location>
        <position position="276"/>
    </location>
    <ligand>
        <name>Mg(2+)</name>
        <dbReference type="ChEBI" id="CHEBI:18420"/>
    </ligand>
</feature>
<comment type="cofactor">
    <cofactor evidence="9">
        <name>Mg(2+)</name>
        <dbReference type="ChEBI" id="CHEBI:18420"/>
    </cofactor>
    <text evidence="9">Binds a second Mg(2+) ion via substrate during catalysis.</text>
</comment>
<evidence type="ECO:0000256" key="10">
    <source>
        <dbReference type="PIRSR" id="PIRSR001400-1"/>
    </source>
</evidence>
<dbReference type="GO" id="GO:0000287">
    <property type="term" value="F:magnesium ion binding"/>
    <property type="evidence" value="ECO:0007669"/>
    <property type="project" value="UniProtKB-UniRule"/>
</dbReference>
<evidence type="ECO:0000256" key="2">
    <source>
        <dbReference type="ARBA" id="ARBA00009604"/>
    </source>
</evidence>
<feature type="binding site" evidence="11">
    <location>
        <position position="160"/>
    </location>
    <ligand>
        <name>substrate</name>
    </ligand>
</feature>
<feature type="active site" description="Proton acceptor" evidence="9 10">
    <location>
        <position position="331"/>
    </location>
</feature>
<organism evidence="16 17">
    <name type="scientific">Candidatus Wolfebacteria bacterium GW2011_GWC2_39_22</name>
    <dbReference type="NCBI Taxonomy" id="1619013"/>
    <lineage>
        <taxon>Bacteria</taxon>
        <taxon>Candidatus Wolfeibacteriota</taxon>
    </lineage>
</organism>
<feature type="binding site" evidence="9">
    <location>
        <position position="331"/>
    </location>
    <ligand>
        <name>(2R)-2-phosphoglycerate</name>
        <dbReference type="ChEBI" id="CHEBI:58289"/>
    </ligand>
</feature>
<keyword evidence="5 9" id="KW-0964">Secreted</keyword>
<feature type="binding site" evidence="11">
    <location>
        <begin position="358"/>
        <end position="361"/>
    </location>
    <ligand>
        <name>substrate</name>
    </ligand>
</feature>
<dbReference type="EC" id="4.2.1.11" evidence="3 9"/>
<proteinExistence type="inferred from homology"/>
<dbReference type="GO" id="GO:0006096">
    <property type="term" value="P:glycolytic process"/>
    <property type="evidence" value="ECO:0007669"/>
    <property type="project" value="UniProtKB-UniRule"/>
</dbReference>
<evidence type="ECO:0000256" key="4">
    <source>
        <dbReference type="ARBA" id="ARBA00017068"/>
    </source>
</evidence>
<feature type="binding site" evidence="9">
    <location>
        <position position="235"/>
    </location>
    <ligand>
        <name>Mg(2+)</name>
        <dbReference type="ChEBI" id="CHEBI:18420"/>
    </ligand>
</feature>
<dbReference type="AlphaFoldDB" id="A0A0G0NHS0"/>
<dbReference type="SUPFAM" id="SSF54826">
    <property type="entry name" value="Enolase N-terminal domain-like"/>
    <property type="match status" value="1"/>
</dbReference>
<sequence length="409" mass="45398">MKIHDIIINIIKDSRGQDTLEATMSWDNNGQSMSASASAPSGKSTGSHEAFVLEPAKAQGMFASIKQDVLAKEFADQKEFDEFLITLDGTENKSRLGGNLILVLSLAFAHIKAQQEGKELFRYIRDISGLEIVGTRMVRYPIFNVINGGAHANNKLDFQEFQVIPMVESFAEALRIGKEFYEKLGEAIRQKFGAENVTLGDEAGYSAPFESNEEAIALMKSVIAANNYPLRIGLDVAATGFFQDGGYMVEGKRISAQELLGMHYDLIFRYNILSLEDPFEEEAFGDFKTLYTRINQGNLDAMLITDDLTTTNHTRLERAITEQVGNTILIKLNQIGSLTETLRVIRMAYSNNWKVVVSHRSGETMDDFIADLAVAVGAWGLKSGAPGKPERLVKYDRVIAIEEMIKQGK</sequence>
<evidence type="ECO:0000313" key="17">
    <source>
        <dbReference type="Proteomes" id="UP000034665"/>
    </source>
</evidence>
<comment type="catalytic activity">
    <reaction evidence="9">
        <text>(2R)-2-phosphoglycerate = phosphoenolpyruvate + H2O</text>
        <dbReference type="Rhea" id="RHEA:10164"/>
        <dbReference type="ChEBI" id="CHEBI:15377"/>
        <dbReference type="ChEBI" id="CHEBI:58289"/>
        <dbReference type="ChEBI" id="CHEBI:58702"/>
        <dbReference type="EC" id="4.2.1.11"/>
    </reaction>
</comment>
<feature type="binding site" evidence="9">
    <location>
        <position position="382"/>
    </location>
    <ligand>
        <name>(2R)-2-phosphoglycerate</name>
        <dbReference type="ChEBI" id="CHEBI:58289"/>
    </ligand>
</feature>
<comment type="similarity">
    <text evidence="2 9">Belongs to the enolase family.</text>
</comment>
<dbReference type="InterPro" id="IPR020811">
    <property type="entry name" value="Enolase_N"/>
</dbReference>
<feature type="binding site" evidence="9">
    <location>
        <position position="361"/>
    </location>
    <ligand>
        <name>(2R)-2-phosphoglycerate</name>
        <dbReference type="ChEBI" id="CHEBI:58289"/>
    </ligand>
</feature>
<evidence type="ECO:0000256" key="13">
    <source>
        <dbReference type="SAM" id="MobiDB-lite"/>
    </source>
</evidence>
<dbReference type="GO" id="GO:0000015">
    <property type="term" value="C:phosphopyruvate hydratase complex"/>
    <property type="evidence" value="ECO:0007669"/>
    <property type="project" value="InterPro"/>
</dbReference>
<dbReference type="GO" id="GO:0009986">
    <property type="term" value="C:cell surface"/>
    <property type="evidence" value="ECO:0007669"/>
    <property type="project" value="UniProtKB-SubCell"/>
</dbReference>
<evidence type="ECO:0000256" key="7">
    <source>
        <dbReference type="ARBA" id="ARBA00023152"/>
    </source>
</evidence>
<feature type="binding site" evidence="12">
    <location>
        <position position="265"/>
    </location>
    <ligand>
        <name>Mg(2+)</name>
        <dbReference type="ChEBI" id="CHEBI:18420"/>
    </ligand>
</feature>
<dbReference type="PATRIC" id="fig|1619013.3.peg.798"/>
<feature type="region of interest" description="Disordered" evidence="13">
    <location>
        <begin position="25"/>
        <end position="47"/>
    </location>
</feature>
<feature type="binding site" evidence="11">
    <location>
        <position position="151"/>
    </location>
    <ligand>
        <name>substrate</name>
    </ligand>
</feature>
<feature type="binding site" evidence="11">
    <location>
        <position position="306"/>
    </location>
    <ligand>
        <name>substrate</name>
    </ligand>
</feature>
<dbReference type="SUPFAM" id="SSF51604">
    <property type="entry name" value="Enolase C-terminal domain-like"/>
    <property type="match status" value="1"/>
</dbReference>
<dbReference type="InterPro" id="IPR036849">
    <property type="entry name" value="Enolase-like_C_sf"/>
</dbReference>
<comment type="subcellular location">
    <subcellularLocation>
        <location evidence="9">Cytoplasm</location>
    </subcellularLocation>
    <subcellularLocation>
        <location evidence="9">Secreted</location>
    </subcellularLocation>
    <subcellularLocation>
        <location evidence="9">Cell surface</location>
    </subcellularLocation>
    <text evidence="9">Fractions of enolase are present in both the cytoplasm and on the cell surface.</text>
</comment>
<protein>
    <recommendedName>
        <fullName evidence="4 9">Enolase</fullName>
        <ecNumber evidence="3 9">4.2.1.11</ecNumber>
    </recommendedName>
    <alternativeName>
        <fullName evidence="9">2-phospho-D-glycerate hydro-lyase</fullName>
    </alternativeName>
    <alternativeName>
        <fullName evidence="9">2-phosphoglycerate dehydratase</fullName>
    </alternativeName>
</protein>
<keyword evidence="7 9" id="KW-0324">Glycolysis</keyword>
<evidence type="ECO:0000259" key="14">
    <source>
        <dbReference type="SMART" id="SM01192"/>
    </source>
</evidence>
<keyword evidence="9" id="KW-0963">Cytoplasm</keyword>
<evidence type="ECO:0000256" key="11">
    <source>
        <dbReference type="PIRSR" id="PIRSR001400-2"/>
    </source>
</evidence>
<evidence type="ECO:0000313" key="16">
    <source>
        <dbReference type="EMBL" id="KKR12371.1"/>
    </source>
</evidence>
<keyword evidence="6 9" id="KW-0460">Magnesium</keyword>
<dbReference type="GO" id="GO:0004634">
    <property type="term" value="F:phosphopyruvate hydratase activity"/>
    <property type="evidence" value="ECO:0007669"/>
    <property type="project" value="UniProtKB-UniRule"/>
</dbReference>
<dbReference type="PROSITE" id="PS00164">
    <property type="entry name" value="ENOLASE"/>
    <property type="match status" value="1"/>
</dbReference>
<evidence type="ECO:0000256" key="8">
    <source>
        <dbReference type="ARBA" id="ARBA00023239"/>
    </source>
</evidence>
<keyword evidence="8 9" id="KW-0456">Lyase</keyword>
<dbReference type="HAMAP" id="MF_00318">
    <property type="entry name" value="Enolase"/>
    <property type="match status" value="1"/>
</dbReference>
<dbReference type="PANTHER" id="PTHR11902:SF1">
    <property type="entry name" value="ENOLASE"/>
    <property type="match status" value="1"/>
</dbReference>